<keyword evidence="4 8" id="KW-0812">Transmembrane</keyword>
<dbReference type="RefSeq" id="WP_087148807.1">
    <property type="nucleotide sequence ID" value="NZ_CABKUE010000009.1"/>
</dbReference>
<reference evidence="9 10" key="1">
    <citation type="submission" date="2015-09" db="EMBL/GenBank/DDBJ databases">
        <authorList>
            <consortium name="Pathogen Informatics"/>
        </authorList>
    </citation>
    <scope>NUCLEOTIDE SEQUENCE [LARGE SCALE GENOMIC DNA]</scope>
    <source>
        <strain evidence="9 10">2789STDY5834876</strain>
    </source>
</reference>
<dbReference type="OrthoDB" id="9810952at2"/>
<evidence type="ECO:0000256" key="5">
    <source>
        <dbReference type="ARBA" id="ARBA00022989"/>
    </source>
</evidence>
<proteinExistence type="predicted"/>
<gene>
    <name evidence="9" type="primary">ktrB_1</name>
    <name evidence="9" type="ORF">ERS852491_01675</name>
</gene>
<feature type="transmembrane region" description="Helical" evidence="8">
    <location>
        <begin position="339"/>
        <end position="364"/>
    </location>
</feature>
<evidence type="ECO:0000256" key="6">
    <source>
        <dbReference type="ARBA" id="ARBA00023065"/>
    </source>
</evidence>
<evidence type="ECO:0000313" key="9">
    <source>
        <dbReference type="EMBL" id="CUO24919.1"/>
    </source>
</evidence>
<evidence type="ECO:0000256" key="7">
    <source>
        <dbReference type="ARBA" id="ARBA00023136"/>
    </source>
</evidence>
<accession>A0A174DKR3</accession>
<name>A0A174DKR3_9FIRM</name>
<keyword evidence="3" id="KW-1003">Cell membrane</keyword>
<feature type="transmembrane region" description="Helical" evidence="8">
    <location>
        <begin position="277"/>
        <end position="298"/>
    </location>
</feature>
<comment type="subcellular location">
    <subcellularLocation>
        <location evidence="1">Cell membrane</location>
        <topology evidence="1">Multi-pass membrane protein</topology>
    </subcellularLocation>
</comment>
<dbReference type="InterPro" id="IPR003445">
    <property type="entry name" value="Cat_transpt"/>
</dbReference>
<feature type="transmembrane region" description="Helical" evidence="8">
    <location>
        <begin position="400"/>
        <end position="422"/>
    </location>
</feature>
<evidence type="ECO:0000313" key="10">
    <source>
        <dbReference type="Proteomes" id="UP000095544"/>
    </source>
</evidence>
<dbReference type="PANTHER" id="PTHR32024">
    <property type="entry name" value="TRK SYSTEM POTASSIUM UPTAKE PROTEIN TRKG-RELATED"/>
    <property type="match status" value="1"/>
</dbReference>
<dbReference type="PANTHER" id="PTHR32024:SF1">
    <property type="entry name" value="KTR SYSTEM POTASSIUM UPTAKE PROTEIN B"/>
    <property type="match status" value="1"/>
</dbReference>
<dbReference type="Pfam" id="PF02386">
    <property type="entry name" value="TrkH"/>
    <property type="match status" value="1"/>
</dbReference>
<dbReference type="AlphaFoldDB" id="A0A174DKR3"/>
<evidence type="ECO:0000256" key="3">
    <source>
        <dbReference type="ARBA" id="ARBA00022475"/>
    </source>
</evidence>
<evidence type="ECO:0000256" key="2">
    <source>
        <dbReference type="ARBA" id="ARBA00022448"/>
    </source>
</evidence>
<feature type="transmembrane region" description="Helical" evidence="8">
    <location>
        <begin position="81"/>
        <end position="105"/>
    </location>
</feature>
<dbReference type="GO" id="GO:0030001">
    <property type="term" value="P:metal ion transport"/>
    <property type="evidence" value="ECO:0007669"/>
    <property type="project" value="UniProtKB-ARBA"/>
</dbReference>
<evidence type="ECO:0000256" key="1">
    <source>
        <dbReference type="ARBA" id="ARBA00004651"/>
    </source>
</evidence>
<feature type="transmembrane region" description="Helical" evidence="8">
    <location>
        <begin position="136"/>
        <end position="156"/>
    </location>
</feature>
<sequence>MNFILQAGKEFFKKQSPARLITLGFACVILLGTVLLKLPVSVREGAEVHWIDALFTSTSAVCVTGLIAIDTAEHFTVFGRTVVALLIQIGGLGVTSVGVGIILAAGRKIGFKERLLVKEALNVSGFQGMVILVKHVLFMTLCFEGVGAVLSFLVFVQKYSPLDALGISMFHSIAAFNNSGFDILGGLTNLIPYQGNVLLNLTTCGLIIFGGLGFLVILDVLKNRNFRRLSLHSKAVILTSIVLLAVGTLSLKCTEDITWLGAFFQSVSARTAGFSTYPIGSFTSAGLFILTILMFIGASPGSTGGGIKTSTLFVLLNIIKSTATNQHCTAFKRKIPEKVVFKAFIITLLSMIVVCASTFTMCLLEPEYSFMQLLFECTSAFGTVGLSTGITPDLSIAGKLVIIMTMFIGRLGALTIVTMWSFKQPSTAVFTEENITIG</sequence>
<dbReference type="Proteomes" id="UP000095544">
    <property type="component" value="Unassembled WGS sequence"/>
</dbReference>
<keyword evidence="6" id="KW-0406">Ion transport</keyword>
<dbReference type="GO" id="GO:0008324">
    <property type="term" value="F:monoatomic cation transmembrane transporter activity"/>
    <property type="evidence" value="ECO:0007669"/>
    <property type="project" value="InterPro"/>
</dbReference>
<evidence type="ECO:0000256" key="8">
    <source>
        <dbReference type="SAM" id="Phobius"/>
    </source>
</evidence>
<protein>
    <submittedName>
        <fullName evidence="9">Ktr system potassium uptake protein B</fullName>
    </submittedName>
</protein>
<feature type="transmembrane region" description="Helical" evidence="8">
    <location>
        <begin position="50"/>
        <end position="69"/>
    </location>
</feature>
<dbReference type="EMBL" id="CYZU01000012">
    <property type="protein sequence ID" value="CUO24919.1"/>
    <property type="molecule type" value="Genomic_DNA"/>
</dbReference>
<keyword evidence="7 8" id="KW-0472">Membrane</keyword>
<dbReference type="GO" id="GO:0005886">
    <property type="term" value="C:plasma membrane"/>
    <property type="evidence" value="ECO:0007669"/>
    <property type="project" value="UniProtKB-SubCell"/>
</dbReference>
<keyword evidence="2" id="KW-0813">Transport</keyword>
<keyword evidence="5 8" id="KW-1133">Transmembrane helix</keyword>
<feature type="transmembrane region" description="Helical" evidence="8">
    <location>
        <begin position="197"/>
        <end position="221"/>
    </location>
</feature>
<organism evidence="9 10">
    <name type="scientific">Faecalicatena contorta</name>
    <dbReference type="NCBI Taxonomy" id="39482"/>
    <lineage>
        <taxon>Bacteria</taxon>
        <taxon>Bacillati</taxon>
        <taxon>Bacillota</taxon>
        <taxon>Clostridia</taxon>
        <taxon>Lachnospirales</taxon>
        <taxon>Lachnospiraceae</taxon>
        <taxon>Faecalicatena</taxon>
    </lineage>
</organism>
<evidence type="ECO:0000256" key="4">
    <source>
        <dbReference type="ARBA" id="ARBA00022692"/>
    </source>
</evidence>
<dbReference type="STRING" id="39482.ERS852491_01675"/>
<feature type="transmembrane region" description="Helical" evidence="8">
    <location>
        <begin position="20"/>
        <end position="38"/>
    </location>
</feature>